<sequence length="812" mass="92115">MTFFSPYPMKIFRAFGRFLYRWRYLWLLSFSAALLFYIFCLPKTLFKDPYSFVLLDRKGQFLGARIAQDGQWRFPPTDSLSPKYVRCLLEFEDRRFYSHWGIDIYGFGRAIRDNWQAGKVVSGGSTISMQLMRLSRKRKGRAFSQKIMESILASRLEWSYSKDEILKLYASHAPFGGNVVGIEAAAWRYFGKSAQELSWGEAATLAVLPNSPALIHPGRNRLALKNKRDRLLQTLVKREVLDSLEASLAQKEPIPEAPLPLPQEAPHLLERARQELGDGLQLQSSVDRLLQLQLSALLQRYHRDYRQQEIYNIAALVADIETGEILAYVGNIQDEDQSDAHADDVDLIRAERSTGSILKPFLYAFMLEEGLLSPKSWQSDVPISIKGYRPTNYSGQYMGLVPAGQAIERSLNIPLVLMLQEYGVAKFKQRLRSLGMSSLHRSPQDYGLSLILGGAEGRLDEMLGGFASMARTLKAYEERPYCPYLPDQFRPLSYLPKGANEQPALENCSAQPQLLSAGAIYHCFQNMQRLERPASEGAWEYFESARPLAWKTGTSFGFRDAWAMGVNGKYALGVWVGNAAGEGRPELVGVQTAAPILFDILDLLPADEAETFVLPKTELQPLMVCAHSGYRAKENCIKKERLLLPPSAQSQLPTCPYHQQLVVDSTEQYRLHANCAPLAESKQKSYLMLPPLEAHYYRLRQPLYEPPPAYRPDCLADLPEAPSRMQFIYPKQDLKVFLPIDYDGQRSKLVLKVTHQDNKAKLHWHLDQLYLGSTENFHEMEVQAAKGQHTIVVMDELGQSIKRNIEILSEGD</sequence>
<dbReference type="HOGENOM" id="CLU_006354_7_2_10"/>
<reference evidence="15 16" key="1">
    <citation type="journal article" date="2012" name="Stand. Genomic Sci.">
        <title>Complete genome sequencing and analysis of Saprospira grandis str. Lewin, a predatory marine bacterium.</title>
        <authorList>
            <person name="Saw J.H."/>
            <person name="Yuryev A."/>
            <person name="Kanbe M."/>
            <person name="Hou S."/>
            <person name="Young A.G."/>
            <person name="Aizawa S."/>
            <person name="Alam M."/>
        </authorList>
    </citation>
    <scope>NUCLEOTIDE SEQUENCE [LARGE SCALE GENOMIC DNA]</scope>
    <source>
        <strain evidence="15 16">Lewin</strain>
    </source>
</reference>
<evidence type="ECO:0000313" key="15">
    <source>
        <dbReference type="EMBL" id="AFC23530.1"/>
    </source>
</evidence>
<dbReference type="GO" id="GO:0009252">
    <property type="term" value="P:peptidoglycan biosynthetic process"/>
    <property type="evidence" value="ECO:0007669"/>
    <property type="project" value="InterPro"/>
</dbReference>
<organism evidence="15 16">
    <name type="scientific">Saprospira grandis (strain Lewin)</name>
    <dbReference type="NCBI Taxonomy" id="984262"/>
    <lineage>
        <taxon>Bacteria</taxon>
        <taxon>Pseudomonadati</taxon>
        <taxon>Bacteroidota</taxon>
        <taxon>Saprospiria</taxon>
        <taxon>Saprospirales</taxon>
        <taxon>Saprospiraceae</taxon>
        <taxon>Saprospira</taxon>
    </lineage>
</organism>
<evidence type="ECO:0000313" key="16">
    <source>
        <dbReference type="Proteomes" id="UP000007519"/>
    </source>
</evidence>
<dbReference type="EC" id="2.4.99.28" evidence="10"/>
<dbReference type="InterPro" id="IPR023346">
    <property type="entry name" value="Lysozyme-like_dom_sf"/>
</dbReference>
<dbReference type="eggNOG" id="COG4953">
    <property type="taxonomic scope" value="Bacteria"/>
</dbReference>
<evidence type="ECO:0000259" key="14">
    <source>
        <dbReference type="Pfam" id="PF06832"/>
    </source>
</evidence>
<dbReference type="InterPro" id="IPR011815">
    <property type="entry name" value="PBP_1c"/>
</dbReference>
<accession>H6L1Z3</accession>
<dbReference type="SUPFAM" id="SSF56601">
    <property type="entry name" value="beta-lactamase/transpeptidase-like"/>
    <property type="match status" value="1"/>
</dbReference>
<evidence type="ECO:0000256" key="10">
    <source>
        <dbReference type="ARBA" id="ARBA00044770"/>
    </source>
</evidence>
<dbReference type="STRING" id="984262.SGRA_0792"/>
<keyword evidence="7 15" id="KW-0808">Transferase</keyword>
<feature type="domain" description="Glycosyl transferase family 51" evidence="13">
    <location>
        <begin position="71"/>
        <end position="235"/>
    </location>
</feature>
<dbReference type="GO" id="GO:0006508">
    <property type="term" value="P:proteolysis"/>
    <property type="evidence" value="ECO:0007669"/>
    <property type="project" value="UniProtKB-KW"/>
</dbReference>
<gene>
    <name evidence="15" type="primary">pbpC</name>
    <name evidence="15" type="ordered locus">SGRA_0792</name>
</gene>
<comment type="similarity">
    <text evidence="2">In the C-terminal section; belongs to the transpeptidase family.</text>
</comment>
<dbReference type="InterPro" id="IPR036950">
    <property type="entry name" value="PBP_transglycosylase"/>
</dbReference>
<dbReference type="PANTHER" id="PTHR32282:SF15">
    <property type="entry name" value="PENICILLIN-BINDING PROTEIN 1C"/>
    <property type="match status" value="1"/>
</dbReference>
<proteinExistence type="inferred from homology"/>
<evidence type="ECO:0000256" key="5">
    <source>
        <dbReference type="ARBA" id="ARBA00022670"/>
    </source>
</evidence>
<name>H6L1Z3_SAPGL</name>
<comment type="catalytic activity">
    <reaction evidence="11">
        <text>[GlcNAc-(1-&gt;4)-Mur2Ac(oyl-L-Ala-gamma-D-Glu-L-Lys-D-Ala-D-Ala)](n)-di-trans,octa-cis-undecaprenyl diphosphate + beta-D-GlcNAc-(1-&gt;4)-Mur2Ac(oyl-L-Ala-gamma-D-Glu-L-Lys-D-Ala-D-Ala)-di-trans,octa-cis-undecaprenyl diphosphate = [GlcNAc-(1-&gt;4)-Mur2Ac(oyl-L-Ala-gamma-D-Glu-L-Lys-D-Ala-D-Ala)](n+1)-di-trans,octa-cis-undecaprenyl diphosphate + di-trans,octa-cis-undecaprenyl diphosphate + H(+)</text>
        <dbReference type="Rhea" id="RHEA:23708"/>
        <dbReference type="Rhea" id="RHEA-COMP:9602"/>
        <dbReference type="Rhea" id="RHEA-COMP:9603"/>
        <dbReference type="ChEBI" id="CHEBI:15378"/>
        <dbReference type="ChEBI" id="CHEBI:58405"/>
        <dbReference type="ChEBI" id="CHEBI:60033"/>
        <dbReference type="ChEBI" id="CHEBI:78435"/>
        <dbReference type="EC" id="2.4.99.28"/>
    </reaction>
</comment>
<dbReference type="InterPro" id="IPR050396">
    <property type="entry name" value="Glycosyltr_51/Transpeptidase"/>
</dbReference>
<dbReference type="Pfam" id="PF00912">
    <property type="entry name" value="Transgly"/>
    <property type="match status" value="1"/>
</dbReference>
<dbReference type="KEGG" id="sgn:SGRA_0792"/>
<feature type="domain" description="Penicillin-binding C-terminal" evidence="14">
    <location>
        <begin position="720"/>
        <end position="804"/>
    </location>
</feature>
<dbReference type="NCBIfam" id="TIGR02073">
    <property type="entry name" value="PBP_1c"/>
    <property type="match status" value="1"/>
</dbReference>
<dbReference type="InterPro" id="IPR012338">
    <property type="entry name" value="Beta-lactam/transpept-like"/>
</dbReference>
<keyword evidence="8" id="KW-0378">Hydrolase</keyword>
<dbReference type="Pfam" id="PF00905">
    <property type="entry name" value="Transpeptidase"/>
    <property type="match status" value="1"/>
</dbReference>
<dbReference type="Proteomes" id="UP000007519">
    <property type="component" value="Chromosome"/>
</dbReference>
<keyword evidence="5" id="KW-0645">Protease</keyword>
<keyword evidence="16" id="KW-1185">Reference proteome</keyword>
<evidence type="ECO:0000256" key="1">
    <source>
        <dbReference type="ARBA" id="ARBA00004752"/>
    </source>
</evidence>
<dbReference type="PANTHER" id="PTHR32282">
    <property type="entry name" value="BINDING PROTEIN TRANSPEPTIDASE, PUTATIVE-RELATED"/>
    <property type="match status" value="1"/>
</dbReference>
<evidence type="ECO:0000256" key="11">
    <source>
        <dbReference type="ARBA" id="ARBA00049902"/>
    </source>
</evidence>
<evidence type="ECO:0000256" key="4">
    <source>
        <dbReference type="ARBA" id="ARBA00022645"/>
    </source>
</evidence>
<keyword evidence="6 15" id="KW-0328">Glycosyltransferase</keyword>
<evidence type="ECO:0000256" key="3">
    <source>
        <dbReference type="ARBA" id="ARBA00007739"/>
    </source>
</evidence>
<dbReference type="SUPFAM" id="SSF53955">
    <property type="entry name" value="Lysozyme-like"/>
    <property type="match status" value="1"/>
</dbReference>
<dbReference type="InterPro" id="IPR001264">
    <property type="entry name" value="Glyco_trans_51"/>
</dbReference>
<evidence type="ECO:0000256" key="6">
    <source>
        <dbReference type="ARBA" id="ARBA00022676"/>
    </source>
</evidence>
<comment type="pathway">
    <text evidence="1">Cell wall biogenesis; peptidoglycan biosynthesis.</text>
</comment>
<dbReference type="Gene3D" id="3.40.710.10">
    <property type="entry name" value="DD-peptidase/beta-lactamase superfamily"/>
    <property type="match status" value="1"/>
</dbReference>
<dbReference type="Pfam" id="PF06832">
    <property type="entry name" value="BiPBP_C"/>
    <property type="match status" value="1"/>
</dbReference>
<dbReference type="Gene3D" id="1.10.3810.10">
    <property type="entry name" value="Biosynthetic peptidoglycan transglycosylase-like"/>
    <property type="match status" value="1"/>
</dbReference>
<dbReference type="EMBL" id="CP002831">
    <property type="protein sequence ID" value="AFC23530.1"/>
    <property type="molecule type" value="Genomic_DNA"/>
</dbReference>
<evidence type="ECO:0000256" key="2">
    <source>
        <dbReference type="ARBA" id="ARBA00007090"/>
    </source>
</evidence>
<feature type="domain" description="Penicillin-binding protein transpeptidase" evidence="12">
    <location>
        <begin position="314"/>
        <end position="438"/>
    </location>
</feature>
<evidence type="ECO:0000256" key="8">
    <source>
        <dbReference type="ARBA" id="ARBA00022801"/>
    </source>
</evidence>
<dbReference type="GO" id="GO:0004180">
    <property type="term" value="F:carboxypeptidase activity"/>
    <property type="evidence" value="ECO:0007669"/>
    <property type="project" value="UniProtKB-KW"/>
</dbReference>
<dbReference type="InterPro" id="IPR009647">
    <property type="entry name" value="PBP_C"/>
</dbReference>
<dbReference type="AlphaFoldDB" id="H6L1Z3"/>
<comment type="similarity">
    <text evidence="3">In the N-terminal section; belongs to the glycosyltransferase 51 family.</text>
</comment>
<dbReference type="GO" id="GO:0030288">
    <property type="term" value="C:outer membrane-bounded periplasmic space"/>
    <property type="evidence" value="ECO:0007669"/>
    <property type="project" value="TreeGrafter"/>
</dbReference>
<dbReference type="GO" id="GO:0008658">
    <property type="term" value="F:penicillin binding"/>
    <property type="evidence" value="ECO:0007669"/>
    <property type="project" value="InterPro"/>
</dbReference>
<keyword evidence="4" id="KW-0121">Carboxypeptidase</keyword>
<evidence type="ECO:0000259" key="12">
    <source>
        <dbReference type="Pfam" id="PF00905"/>
    </source>
</evidence>
<dbReference type="GO" id="GO:0008955">
    <property type="term" value="F:peptidoglycan glycosyltransferase activity"/>
    <property type="evidence" value="ECO:0007669"/>
    <property type="project" value="UniProtKB-EC"/>
</dbReference>
<dbReference type="InterPro" id="IPR001460">
    <property type="entry name" value="PCN-bd_Tpept"/>
</dbReference>
<protein>
    <recommendedName>
        <fullName evidence="10">peptidoglycan glycosyltransferase</fullName>
        <ecNumber evidence="10">2.4.99.28</ecNumber>
    </recommendedName>
</protein>
<keyword evidence="9" id="KW-0511">Multifunctional enzyme</keyword>
<evidence type="ECO:0000256" key="7">
    <source>
        <dbReference type="ARBA" id="ARBA00022679"/>
    </source>
</evidence>
<evidence type="ECO:0000256" key="9">
    <source>
        <dbReference type="ARBA" id="ARBA00023268"/>
    </source>
</evidence>
<evidence type="ECO:0000259" key="13">
    <source>
        <dbReference type="Pfam" id="PF00912"/>
    </source>
</evidence>